<comment type="caution">
    <text evidence="1">The sequence shown here is derived from an EMBL/GenBank/DDBJ whole genome shotgun (WGS) entry which is preliminary data.</text>
</comment>
<dbReference type="Proteomes" id="UP000700596">
    <property type="component" value="Unassembled WGS sequence"/>
</dbReference>
<evidence type="ECO:0000313" key="2">
    <source>
        <dbReference type="Proteomes" id="UP000700596"/>
    </source>
</evidence>
<gene>
    <name evidence="1" type="ORF">B0J11DRAFT_522297</name>
</gene>
<dbReference type="EMBL" id="JAGMWT010000004">
    <property type="protein sequence ID" value="KAH7130042.1"/>
    <property type="molecule type" value="Genomic_DNA"/>
</dbReference>
<name>A0A9P9E3G7_9PLEO</name>
<dbReference type="PANTHER" id="PTHR38797:SF4">
    <property type="entry name" value="NUCLEAR PORE COMPLEX PROTEIN NUP85"/>
    <property type="match status" value="1"/>
</dbReference>
<accession>A0A9P9E3G7</accession>
<evidence type="ECO:0000313" key="1">
    <source>
        <dbReference type="EMBL" id="KAH7130042.1"/>
    </source>
</evidence>
<organism evidence="1 2">
    <name type="scientific">Dendryphion nanum</name>
    <dbReference type="NCBI Taxonomy" id="256645"/>
    <lineage>
        <taxon>Eukaryota</taxon>
        <taxon>Fungi</taxon>
        <taxon>Dikarya</taxon>
        <taxon>Ascomycota</taxon>
        <taxon>Pezizomycotina</taxon>
        <taxon>Dothideomycetes</taxon>
        <taxon>Pleosporomycetidae</taxon>
        <taxon>Pleosporales</taxon>
        <taxon>Torulaceae</taxon>
        <taxon>Dendryphion</taxon>
    </lineage>
</organism>
<sequence>MSIDFSAYFARAKAEHSEIFSEPETSTLEAYLTQSITSQQCATEITKYTNRRVPVNGKIGAVYNSILHTGRDVPESQDDLIELVKEIRTVSASKDTGNIDWSNEVQLFNESVRGIRDALWSETLAADQTNARTTGPTDTSRQWTNFNALLAKLYAEDLCDDLLNALDLISKTLEVEKRSASQLEMNLGAVAAWLEHASREIKNNAGKIPAGFNWAKESTLVKGTQVDQNRLAFWRERLEKLSTTEGLSDETVEACERATYAIERALWEKKK</sequence>
<dbReference type="PANTHER" id="PTHR38797">
    <property type="entry name" value="NUCLEAR PORE COMPLEX PROTEIN NUP85-RELATED"/>
    <property type="match status" value="1"/>
</dbReference>
<dbReference type="AlphaFoldDB" id="A0A9P9E3G7"/>
<dbReference type="InterPro" id="IPR053204">
    <property type="entry name" value="Oxopyrrolidines_Biosynth-assoc"/>
</dbReference>
<protein>
    <submittedName>
        <fullName evidence="1">Uncharacterized protein</fullName>
    </submittedName>
</protein>
<dbReference type="OrthoDB" id="3350591at2759"/>
<dbReference type="Pfam" id="PF12311">
    <property type="entry name" value="DUF3632"/>
    <property type="match status" value="1"/>
</dbReference>
<reference evidence="1" key="1">
    <citation type="journal article" date="2021" name="Nat. Commun.">
        <title>Genetic determinants of endophytism in the Arabidopsis root mycobiome.</title>
        <authorList>
            <person name="Mesny F."/>
            <person name="Miyauchi S."/>
            <person name="Thiergart T."/>
            <person name="Pickel B."/>
            <person name="Atanasova L."/>
            <person name="Karlsson M."/>
            <person name="Huettel B."/>
            <person name="Barry K.W."/>
            <person name="Haridas S."/>
            <person name="Chen C."/>
            <person name="Bauer D."/>
            <person name="Andreopoulos W."/>
            <person name="Pangilinan J."/>
            <person name="LaButti K."/>
            <person name="Riley R."/>
            <person name="Lipzen A."/>
            <person name="Clum A."/>
            <person name="Drula E."/>
            <person name="Henrissat B."/>
            <person name="Kohler A."/>
            <person name="Grigoriev I.V."/>
            <person name="Martin F.M."/>
            <person name="Hacquard S."/>
        </authorList>
    </citation>
    <scope>NUCLEOTIDE SEQUENCE</scope>
    <source>
        <strain evidence="1">MPI-CAGE-CH-0243</strain>
    </source>
</reference>
<proteinExistence type="predicted"/>
<keyword evidence="2" id="KW-1185">Reference proteome</keyword>
<dbReference type="InterPro" id="IPR022085">
    <property type="entry name" value="OpdG"/>
</dbReference>